<dbReference type="GO" id="GO:0022857">
    <property type="term" value="F:transmembrane transporter activity"/>
    <property type="evidence" value="ECO:0007669"/>
    <property type="project" value="InterPro"/>
</dbReference>
<reference evidence="10 11" key="1">
    <citation type="submission" date="2017-02" db="EMBL/GenBank/DDBJ databases">
        <authorList>
            <person name="Peterson S.W."/>
        </authorList>
    </citation>
    <scope>NUCLEOTIDE SEQUENCE [LARGE SCALE GENOMIC DNA]</scope>
    <source>
        <strain evidence="10 11">2B3F</strain>
    </source>
</reference>
<feature type="transmembrane region" description="Helical" evidence="8">
    <location>
        <begin position="220"/>
        <end position="240"/>
    </location>
</feature>
<evidence type="ECO:0000313" key="11">
    <source>
        <dbReference type="Proteomes" id="UP000196230"/>
    </source>
</evidence>
<dbReference type="CDD" id="cd17503">
    <property type="entry name" value="MFS_LmrB_MDR_like"/>
    <property type="match status" value="1"/>
</dbReference>
<dbReference type="SUPFAM" id="SSF103473">
    <property type="entry name" value="MFS general substrate transporter"/>
    <property type="match status" value="1"/>
</dbReference>
<dbReference type="RefSeq" id="WP_087133679.1">
    <property type="nucleotide sequence ID" value="NZ_FUKP01000022.1"/>
</dbReference>
<feature type="transmembrane region" description="Helical" evidence="8">
    <location>
        <begin position="101"/>
        <end position="127"/>
    </location>
</feature>
<evidence type="ECO:0000256" key="6">
    <source>
        <dbReference type="ARBA" id="ARBA00022989"/>
    </source>
</evidence>
<dbReference type="Proteomes" id="UP000196230">
    <property type="component" value="Unassembled WGS sequence"/>
</dbReference>
<dbReference type="Gene3D" id="1.20.1250.20">
    <property type="entry name" value="MFS general substrate transporter like domains"/>
    <property type="match status" value="1"/>
</dbReference>
<dbReference type="PANTHER" id="PTHR42718">
    <property type="entry name" value="MAJOR FACILITATOR SUPERFAMILY MULTIDRUG TRANSPORTER MFSC"/>
    <property type="match status" value="1"/>
</dbReference>
<comment type="subcellular location">
    <subcellularLocation>
        <location evidence="1">Cell membrane</location>
        <topology evidence="1">Multi-pass membrane protein</topology>
    </subcellularLocation>
</comment>
<name>A0A1R4IPF8_9MICC</name>
<accession>A0A1R4IPF8</accession>
<gene>
    <name evidence="10" type="ORF">FM125_03775</name>
</gene>
<feature type="transmembrane region" description="Helical" evidence="8">
    <location>
        <begin position="69"/>
        <end position="89"/>
    </location>
</feature>
<keyword evidence="4" id="KW-1003">Cell membrane</keyword>
<evidence type="ECO:0000256" key="2">
    <source>
        <dbReference type="ARBA" id="ARBA00008537"/>
    </source>
</evidence>
<keyword evidence="6 8" id="KW-1133">Transmembrane helix</keyword>
<evidence type="ECO:0000256" key="1">
    <source>
        <dbReference type="ARBA" id="ARBA00004651"/>
    </source>
</evidence>
<evidence type="ECO:0000256" key="4">
    <source>
        <dbReference type="ARBA" id="ARBA00022475"/>
    </source>
</evidence>
<protein>
    <submittedName>
        <fullName evidence="10">Drug resistance transporter EmrB/QacA subfamily</fullName>
    </submittedName>
</protein>
<feature type="transmembrane region" description="Helical" evidence="8">
    <location>
        <begin position="357"/>
        <end position="375"/>
    </location>
</feature>
<dbReference type="Gene3D" id="1.20.1720.10">
    <property type="entry name" value="Multidrug resistance protein D"/>
    <property type="match status" value="1"/>
</dbReference>
<feature type="transmembrane region" description="Helical" evidence="8">
    <location>
        <begin position="252"/>
        <end position="270"/>
    </location>
</feature>
<dbReference type="Pfam" id="PF07690">
    <property type="entry name" value="MFS_1"/>
    <property type="match status" value="1"/>
</dbReference>
<dbReference type="InterPro" id="IPR036259">
    <property type="entry name" value="MFS_trans_sf"/>
</dbReference>
<feature type="transmembrane region" description="Helical" evidence="8">
    <location>
        <begin position="381"/>
        <end position="407"/>
    </location>
</feature>
<evidence type="ECO:0000256" key="5">
    <source>
        <dbReference type="ARBA" id="ARBA00022692"/>
    </source>
</evidence>
<feature type="transmembrane region" description="Helical" evidence="8">
    <location>
        <begin position="291"/>
        <end position="316"/>
    </location>
</feature>
<dbReference type="PRINTS" id="PR01036">
    <property type="entry name" value="TCRTETB"/>
</dbReference>
<keyword evidence="7 8" id="KW-0472">Membrane</keyword>
<dbReference type="PROSITE" id="PS50850">
    <property type="entry name" value="MFS"/>
    <property type="match status" value="1"/>
</dbReference>
<keyword evidence="5 8" id="KW-0812">Transmembrane</keyword>
<keyword evidence="3" id="KW-0813">Transport</keyword>
<dbReference type="EMBL" id="FUKP01000022">
    <property type="protein sequence ID" value="SJN21747.1"/>
    <property type="molecule type" value="Genomic_DNA"/>
</dbReference>
<comment type="similarity">
    <text evidence="2">Belongs to the major facilitator superfamily. EmrB family.</text>
</comment>
<dbReference type="PANTHER" id="PTHR42718:SF9">
    <property type="entry name" value="MAJOR FACILITATOR SUPERFAMILY MULTIDRUG TRANSPORTER MFSC"/>
    <property type="match status" value="1"/>
</dbReference>
<dbReference type="InterPro" id="IPR011701">
    <property type="entry name" value="MFS"/>
</dbReference>
<proteinExistence type="inferred from homology"/>
<dbReference type="NCBIfam" id="TIGR00711">
    <property type="entry name" value="efflux_EmrB"/>
    <property type="match status" value="1"/>
</dbReference>
<feature type="transmembrane region" description="Helical" evidence="8">
    <location>
        <begin position="462"/>
        <end position="484"/>
    </location>
</feature>
<feature type="transmembrane region" description="Helical" evidence="8">
    <location>
        <begin position="133"/>
        <end position="152"/>
    </location>
</feature>
<sequence>MTAGKAQPGTDAQSSAHSLPTGPVPVALAPGTGRLIGLLVSAAFVVILNETIMSVALPRLMAEFSVSAATAQWLSTGFMLTMAVVIPFTGWVMNRFTVRQVFVFAMSTFTIGTVVAGLAPLFSVLLAGRVVQAVGTAIMMPLLMTTVLNVVPVSRRGRVMGIISIVIAVAPAAGPTVGGVILEHLTWRWMFGAVFPIALAALVAGALWVRNVTEPEKIRLDGFSGVLCALGFGGLIFGLSSIGEAAGGHAPVAPWIPLAAGAVFLAFFAYRQVRLGDDALLDPRTLARPTYATALCCMLVTMMSLFGVIILLPMYFQQVLGWTTQESGLALLPGGAAMAVLGYVVGNLYDRVGPRPLLIPGSLLAAGALWGYTFLSPQSTAAFVITLHIVMSVGLSMMFSPLMTTALSSLPRRLYAHGSALLSTLQQVAAAAGTALFITLLTVGTAGSAAHGSDQVAATMDGVHLALLAGACVFSLNVVAVWFVKRSSNEAADAH</sequence>
<evidence type="ECO:0000313" key="10">
    <source>
        <dbReference type="EMBL" id="SJN21747.1"/>
    </source>
</evidence>
<dbReference type="InterPro" id="IPR004638">
    <property type="entry name" value="EmrB-like"/>
</dbReference>
<feature type="transmembrane region" description="Helical" evidence="8">
    <location>
        <begin position="328"/>
        <end position="345"/>
    </location>
</feature>
<feature type="transmembrane region" description="Helical" evidence="8">
    <location>
        <begin position="159"/>
        <end position="181"/>
    </location>
</feature>
<organism evidence="10 11">
    <name type="scientific">Micrococcus lylae</name>
    <dbReference type="NCBI Taxonomy" id="1273"/>
    <lineage>
        <taxon>Bacteria</taxon>
        <taxon>Bacillati</taxon>
        <taxon>Actinomycetota</taxon>
        <taxon>Actinomycetes</taxon>
        <taxon>Micrococcales</taxon>
        <taxon>Micrococcaceae</taxon>
        <taxon>Micrococcus</taxon>
    </lineage>
</organism>
<dbReference type="GO" id="GO:0005886">
    <property type="term" value="C:plasma membrane"/>
    <property type="evidence" value="ECO:0007669"/>
    <property type="project" value="UniProtKB-SubCell"/>
</dbReference>
<feature type="domain" description="Major facilitator superfamily (MFS) profile" evidence="9">
    <location>
        <begin position="35"/>
        <end position="489"/>
    </location>
</feature>
<evidence type="ECO:0000256" key="7">
    <source>
        <dbReference type="ARBA" id="ARBA00023136"/>
    </source>
</evidence>
<evidence type="ECO:0000256" key="3">
    <source>
        <dbReference type="ARBA" id="ARBA00022448"/>
    </source>
</evidence>
<evidence type="ECO:0000256" key="8">
    <source>
        <dbReference type="SAM" id="Phobius"/>
    </source>
</evidence>
<feature type="transmembrane region" description="Helical" evidence="8">
    <location>
        <begin position="428"/>
        <end position="450"/>
    </location>
</feature>
<feature type="transmembrane region" description="Helical" evidence="8">
    <location>
        <begin position="35"/>
        <end position="57"/>
    </location>
</feature>
<evidence type="ECO:0000259" key="9">
    <source>
        <dbReference type="PROSITE" id="PS50850"/>
    </source>
</evidence>
<feature type="transmembrane region" description="Helical" evidence="8">
    <location>
        <begin position="187"/>
        <end position="208"/>
    </location>
</feature>
<dbReference type="InterPro" id="IPR020846">
    <property type="entry name" value="MFS_dom"/>
</dbReference>
<dbReference type="AlphaFoldDB" id="A0A1R4IPF8"/>